<dbReference type="KEGG" id="vg:14217080"/>
<dbReference type="SUPFAM" id="SSF110857">
    <property type="entry name" value="Gamma-glutamyl cyclotransferase-like"/>
    <property type="match status" value="1"/>
</dbReference>
<dbReference type="CDD" id="cd06661">
    <property type="entry name" value="GGCT_like"/>
    <property type="match status" value="1"/>
</dbReference>
<dbReference type="PANTHER" id="PTHR12510">
    <property type="entry name" value="TROPONIN C-AKIN-1 PROTEIN"/>
    <property type="match status" value="1"/>
</dbReference>
<dbReference type="InterPro" id="IPR036568">
    <property type="entry name" value="GGCT-like_sf"/>
</dbReference>
<evidence type="ECO:0000313" key="4">
    <source>
        <dbReference type="Proteomes" id="UP000009397"/>
    </source>
</evidence>
<dbReference type="RefSeq" id="YP_007183249.1">
    <property type="nucleotide sequence ID" value="NC_019813.1"/>
</dbReference>
<evidence type="ECO:0000256" key="1">
    <source>
        <dbReference type="ARBA" id="ARBA00008861"/>
    </source>
</evidence>
<dbReference type="EMBL" id="HF543949">
    <property type="protein sequence ID" value="CCN27182.1"/>
    <property type="molecule type" value="Genomic_DNA"/>
</dbReference>
<comment type="similarity">
    <text evidence="1">Belongs to the gamma-glutamylcyclotransferase family.</text>
</comment>
<protein>
    <submittedName>
        <fullName evidence="3">Similar to a conserved hypotheical protein of Vibrio cholerae</fullName>
    </submittedName>
</protein>
<dbReference type="Pfam" id="PF06094">
    <property type="entry name" value="GGACT"/>
    <property type="match status" value="1"/>
</dbReference>
<gene>
    <name evidence="3" type="ORF">BN425_orf_41</name>
</gene>
<reference evidence="4" key="1">
    <citation type="journal article" date="2013" name="PLoS ONE">
        <title>The Susceptibility of Pseudomonas aeruginosa Strains from Cystic Fibrosis Patients to Bacteriophages.</title>
        <authorList>
            <person name="Essoh C."/>
            <person name="Blouin Y."/>
            <person name="Loukou G."/>
            <person name="Cablanmian A."/>
            <person name="Lathro S."/>
            <person name="Kutter E."/>
            <person name="Thien H.V."/>
            <person name="Vergnaud G."/>
            <person name="Pourcel C."/>
        </authorList>
    </citation>
    <scope>NUCLEOTIDE SEQUENCE [LARGE SCALE GENOMIC DNA]</scope>
</reference>
<sequence length="130" mass="14928">MMFVFVYGTLMHGFGNHCLLEGARFVGHATSQERGRMYSCGGFPILSFKHREDLVTGEVWELPGGDEGKEMLNNLDRLEGYPGWYDRSPKNFRINGEMITALVYHQDEDQDLHIVEGADWRKFVNKRNAA</sequence>
<dbReference type="OrthoDB" id="12208at10239"/>
<dbReference type="InterPro" id="IPR009288">
    <property type="entry name" value="AIG2-like_dom"/>
</dbReference>
<feature type="domain" description="Gamma-glutamylcyclotransferase AIG2-like" evidence="2">
    <location>
        <begin position="4"/>
        <end position="122"/>
    </location>
</feature>
<accession>K8DW89</accession>
<dbReference type="PANTHER" id="PTHR12510:SF4">
    <property type="entry name" value="GAMMA-GLUTAMYLAMINECYCLOTRANSFERASE"/>
    <property type="match status" value="1"/>
</dbReference>
<evidence type="ECO:0000313" key="3">
    <source>
        <dbReference type="EMBL" id="CCN27182.1"/>
    </source>
</evidence>
<proteinExistence type="inferred from homology"/>
<dbReference type="InterPro" id="IPR039126">
    <property type="entry name" value="GGACT"/>
</dbReference>
<organism evidence="3 4">
    <name type="scientific">Pseudomonas phage vB_PaeP_p2-10_Or1</name>
    <dbReference type="NCBI Taxonomy" id="1234701"/>
    <lineage>
        <taxon>Viruses</taxon>
        <taxon>Duplodnaviria</taxon>
        <taxon>Heunggongvirae</taxon>
        <taxon>Uroviricota</taxon>
        <taxon>Caudoviricetes</taxon>
        <taxon>Bruynoghevirus</taxon>
        <taxon>Bruynoghevirus PaP3</taxon>
    </lineage>
</organism>
<dbReference type="GO" id="GO:0061929">
    <property type="term" value="F:gamma-glutamylaminecyclotransferase activity"/>
    <property type="evidence" value="ECO:0007669"/>
    <property type="project" value="InterPro"/>
</dbReference>
<dbReference type="GeneID" id="14217080"/>
<dbReference type="Proteomes" id="UP000009397">
    <property type="component" value="Segment"/>
</dbReference>
<evidence type="ECO:0000259" key="2">
    <source>
        <dbReference type="Pfam" id="PF06094"/>
    </source>
</evidence>
<name>K8DW89_9CAUD</name>
<dbReference type="InterPro" id="IPR013024">
    <property type="entry name" value="GGCT-like"/>
</dbReference>
<dbReference type="Gene3D" id="3.10.490.10">
    <property type="entry name" value="Gamma-glutamyl cyclotransferase-like"/>
    <property type="match status" value="1"/>
</dbReference>